<dbReference type="GO" id="GO:0005886">
    <property type="term" value="C:plasma membrane"/>
    <property type="evidence" value="ECO:0007669"/>
    <property type="project" value="UniProtKB-SubCell"/>
</dbReference>
<dbReference type="InterPro" id="IPR001872">
    <property type="entry name" value="Peptidase_A8"/>
</dbReference>
<sequence>MPGEARSPLTPDPATSTPLEGVDGASSPDDQPAGAPEGATRHTPADSPQEAEPAADEGRPSSRRRRRLFALLAIVAVTAYVTDQVSKAVALNALADGLARPFIGDFIRLKLIGNPGAALSLGAGNTWVMTAIAVGVLVAIVFVAKGLGSRAWAIALGLLLGAALGNLTDRFVRPPGGGQGHVVDFLDYNRWFIGNVADIWIVSAALLIVLLALLGIGVDGRRDRDVRAAKAESERAGAGSEDGGDRA</sequence>
<comment type="catalytic activity">
    <reaction evidence="9">
        <text>Release of signal peptides from bacterial membrane prolipoproteins. Hydrolyzes -Xaa-Yaa-Zaa-|-(S,diacylglyceryl)Cys-, in which Xaa is hydrophobic (preferably Leu), and Yaa (Ala or Ser) and Zaa (Gly or Ala) have small, neutral side chains.</text>
        <dbReference type="EC" id="3.4.23.36"/>
    </reaction>
</comment>
<dbReference type="PROSITE" id="PS00855">
    <property type="entry name" value="SPASE_II"/>
    <property type="match status" value="1"/>
</dbReference>
<comment type="subcellular location">
    <subcellularLocation>
        <location evidence="9">Cell membrane</location>
        <topology evidence="9">Multi-pass membrane protein</topology>
    </subcellularLocation>
</comment>
<dbReference type="PRINTS" id="PR00781">
    <property type="entry name" value="LIPOSIGPTASE"/>
</dbReference>
<evidence type="ECO:0000256" key="8">
    <source>
        <dbReference type="ARBA" id="ARBA00023136"/>
    </source>
</evidence>
<gene>
    <name evidence="9" type="primary">lspA</name>
    <name evidence="12" type="ORF">FHX52_1401</name>
</gene>
<dbReference type="Pfam" id="PF01252">
    <property type="entry name" value="Peptidase_A8"/>
    <property type="match status" value="1"/>
</dbReference>
<feature type="transmembrane region" description="Helical" evidence="9">
    <location>
        <begin position="68"/>
        <end position="86"/>
    </location>
</feature>
<keyword evidence="6 9" id="KW-0378">Hydrolase</keyword>
<feature type="active site" evidence="9">
    <location>
        <position position="198"/>
    </location>
</feature>
<dbReference type="GO" id="GO:0006508">
    <property type="term" value="P:proteolysis"/>
    <property type="evidence" value="ECO:0007669"/>
    <property type="project" value="UniProtKB-KW"/>
</dbReference>
<feature type="transmembrane region" description="Helical" evidence="9">
    <location>
        <begin position="126"/>
        <end position="144"/>
    </location>
</feature>
<evidence type="ECO:0000256" key="6">
    <source>
        <dbReference type="ARBA" id="ARBA00022801"/>
    </source>
</evidence>
<comment type="function">
    <text evidence="9">This protein specifically catalyzes the removal of signal peptides from prolipoproteins.</text>
</comment>
<evidence type="ECO:0000313" key="13">
    <source>
        <dbReference type="Proteomes" id="UP000320085"/>
    </source>
</evidence>
<feature type="active site" evidence="9">
    <location>
        <position position="184"/>
    </location>
</feature>
<dbReference type="PANTHER" id="PTHR33695:SF1">
    <property type="entry name" value="LIPOPROTEIN SIGNAL PEPTIDASE"/>
    <property type="match status" value="1"/>
</dbReference>
<dbReference type="PANTHER" id="PTHR33695">
    <property type="entry name" value="LIPOPROTEIN SIGNAL PEPTIDASE"/>
    <property type="match status" value="1"/>
</dbReference>
<dbReference type="EC" id="3.4.23.36" evidence="9"/>
<dbReference type="AlphaFoldDB" id="A0A543PW56"/>
<keyword evidence="3 9" id="KW-0645">Protease</keyword>
<feature type="transmembrane region" description="Helical" evidence="9">
    <location>
        <begin position="151"/>
        <end position="168"/>
    </location>
</feature>
<organism evidence="12 13">
    <name type="scientific">Humibacillus xanthopallidus</name>
    <dbReference type="NCBI Taxonomy" id="412689"/>
    <lineage>
        <taxon>Bacteria</taxon>
        <taxon>Bacillati</taxon>
        <taxon>Actinomycetota</taxon>
        <taxon>Actinomycetes</taxon>
        <taxon>Micrococcales</taxon>
        <taxon>Intrasporangiaceae</taxon>
        <taxon>Humibacillus</taxon>
    </lineage>
</organism>
<dbReference type="OrthoDB" id="4308908at2"/>
<dbReference type="UniPathway" id="UPA00665"/>
<evidence type="ECO:0000256" key="9">
    <source>
        <dbReference type="HAMAP-Rule" id="MF_00161"/>
    </source>
</evidence>
<keyword evidence="2 9" id="KW-1003">Cell membrane</keyword>
<evidence type="ECO:0000256" key="5">
    <source>
        <dbReference type="ARBA" id="ARBA00022750"/>
    </source>
</evidence>
<accession>A0A543PW56</accession>
<evidence type="ECO:0000256" key="11">
    <source>
        <dbReference type="SAM" id="MobiDB-lite"/>
    </source>
</evidence>
<keyword evidence="4 9" id="KW-0812">Transmembrane</keyword>
<evidence type="ECO:0000256" key="7">
    <source>
        <dbReference type="ARBA" id="ARBA00022989"/>
    </source>
</evidence>
<evidence type="ECO:0000256" key="10">
    <source>
        <dbReference type="RuleBase" id="RU004181"/>
    </source>
</evidence>
<evidence type="ECO:0000256" key="3">
    <source>
        <dbReference type="ARBA" id="ARBA00022670"/>
    </source>
</evidence>
<comment type="caution">
    <text evidence="12">The sequence shown here is derived from an EMBL/GenBank/DDBJ whole genome shotgun (WGS) entry which is preliminary data.</text>
</comment>
<dbReference type="RefSeq" id="WP_141821093.1">
    <property type="nucleotide sequence ID" value="NZ_BAAAQC010000008.1"/>
</dbReference>
<keyword evidence="7 9" id="KW-1133">Transmembrane helix</keyword>
<evidence type="ECO:0000256" key="4">
    <source>
        <dbReference type="ARBA" id="ARBA00022692"/>
    </source>
</evidence>
<dbReference type="EMBL" id="VFQF01000001">
    <property type="protein sequence ID" value="TQN48270.1"/>
    <property type="molecule type" value="Genomic_DNA"/>
</dbReference>
<feature type="transmembrane region" description="Helical" evidence="9">
    <location>
        <begin position="199"/>
        <end position="218"/>
    </location>
</feature>
<proteinExistence type="inferred from homology"/>
<evidence type="ECO:0000313" key="12">
    <source>
        <dbReference type="EMBL" id="TQN48270.1"/>
    </source>
</evidence>
<keyword evidence="8 9" id="KW-0472">Membrane</keyword>
<feature type="region of interest" description="Disordered" evidence="11">
    <location>
        <begin position="1"/>
        <end position="62"/>
    </location>
</feature>
<comment type="similarity">
    <text evidence="1 9 10">Belongs to the peptidase A8 family.</text>
</comment>
<evidence type="ECO:0000256" key="1">
    <source>
        <dbReference type="ARBA" id="ARBA00006139"/>
    </source>
</evidence>
<protein>
    <recommendedName>
        <fullName evidence="9">Lipoprotein signal peptidase</fullName>
        <ecNumber evidence="9">3.4.23.36</ecNumber>
    </recommendedName>
    <alternativeName>
        <fullName evidence="9">Prolipoprotein signal peptidase</fullName>
    </alternativeName>
    <alternativeName>
        <fullName evidence="9">Signal peptidase II</fullName>
        <shortName evidence="9">SPase II</shortName>
    </alternativeName>
</protein>
<name>A0A543PW56_9MICO</name>
<dbReference type="GO" id="GO:0004190">
    <property type="term" value="F:aspartic-type endopeptidase activity"/>
    <property type="evidence" value="ECO:0007669"/>
    <property type="project" value="UniProtKB-UniRule"/>
</dbReference>
<dbReference type="Proteomes" id="UP000320085">
    <property type="component" value="Unassembled WGS sequence"/>
</dbReference>
<comment type="pathway">
    <text evidence="9">Protein modification; lipoprotein biosynthesis (signal peptide cleavage).</text>
</comment>
<reference evidence="12 13" key="1">
    <citation type="submission" date="2019-06" db="EMBL/GenBank/DDBJ databases">
        <title>Sequencing the genomes of 1000 actinobacteria strains.</title>
        <authorList>
            <person name="Klenk H.-P."/>
        </authorList>
    </citation>
    <scope>NUCLEOTIDE SEQUENCE [LARGE SCALE GENOMIC DNA]</scope>
    <source>
        <strain evidence="12 13">DSM 21776</strain>
    </source>
</reference>
<evidence type="ECO:0000256" key="2">
    <source>
        <dbReference type="ARBA" id="ARBA00022475"/>
    </source>
</evidence>
<keyword evidence="5 9" id="KW-0064">Aspartyl protease</keyword>
<dbReference type="HAMAP" id="MF_00161">
    <property type="entry name" value="LspA"/>
    <property type="match status" value="1"/>
</dbReference>